<evidence type="ECO:0000313" key="3">
    <source>
        <dbReference type="Proteomes" id="UP001155182"/>
    </source>
</evidence>
<evidence type="ECO:0008006" key="4">
    <source>
        <dbReference type="Google" id="ProtNLM"/>
    </source>
</evidence>
<organism evidence="2 3">
    <name type="scientific">Solitalea agri</name>
    <dbReference type="NCBI Taxonomy" id="2953739"/>
    <lineage>
        <taxon>Bacteria</taxon>
        <taxon>Pseudomonadati</taxon>
        <taxon>Bacteroidota</taxon>
        <taxon>Sphingobacteriia</taxon>
        <taxon>Sphingobacteriales</taxon>
        <taxon>Sphingobacteriaceae</taxon>
        <taxon>Solitalea</taxon>
    </lineage>
</organism>
<dbReference type="AlphaFoldDB" id="A0A9X2JC46"/>
<keyword evidence="1" id="KW-0732">Signal</keyword>
<feature type="chain" id="PRO_5040744223" description="Lipoprotein" evidence="1">
    <location>
        <begin position="18"/>
        <end position="285"/>
    </location>
</feature>
<comment type="caution">
    <text evidence="2">The sequence shown here is derived from an EMBL/GenBank/DDBJ whole genome shotgun (WGS) entry which is preliminary data.</text>
</comment>
<dbReference type="Proteomes" id="UP001155182">
    <property type="component" value="Unassembled WGS sequence"/>
</dbReference>
<dbReference type="RefSeq" id="WP_252585597.1">
    <property type="nucleotide sequence ID" value="NZ_JAMWYS010000003.1"/>
</dbReference>
<name>A0A9X2JC46_9SPHI</name>
<keyword evidence="3" id="KW-1185">Reference proteome</keyword>
<evidence type="ECO:0000313" key="2">
    <source>
        <dbReference type="EMBL" id="MCO4291385.1"/>
    </source>
</evidence>
<proteinExistence type="predicted"/>
<feature type="signal peptide" evidence="1">
    <location>
        <begin position="1"/>
        <end position="17"/>
    </location>
</feature>
<protein>
    <recommendedName>
        <fullName evidence="4">Lipoprotein</fullName>
    </recommendedName>
</protein>
<gene>
    <name evidence="2" type="ORF">NF867_00730</name>
</gene>
<dbReference type="EMBL" id="JAMWYS010000003">
    <property type="protein sequence ID" value="MCO4291385.1"/>
    <property type="molecule type" value="Genomic_DNA"/>
</dbReference>
<reference evidence="2" key="1">
    <citation type="submission" date="2022-06" db="EMBL/GenBank/DDBJ databases">
        <title>Solitalea sp. MAHUQ-68 isolated from rhizospheric soil.</title>
        <authorList>
            <person name="Huq M.A."/>
        </authorList>
    </citation>
    <scope>NUCLEOTIDE SEQUENCE</scope>
    <source>
        <strain evidence="2">MAHUQ-68</strain>
    </source>
</reference>
<evidence type="ECO:0000256" key="1">
    <source>
        <dbReference type="SAM" id="SignalP"/>
    </source>
</evidence>
<accession>A0A9X2JC46</accession>
<sequence>MKNFRLALILISLYTVACTSKNEEKETAFRKMLNNNWTEIKRCNLTGGLFSTYGERYKADWLMFIDDKGFATVKTPKDYYRNIFVRPDSIMKWDKYKYRIVKLKTDTLVLEYIPNKGDTINRPHHLLFVTDKLYKTLNKQTLDDLQKLTHNDTLFLKKLSDSCKKAPEYFFTADKLPTAKALDGFTKIDTATSADGRVEFKITEFNADIKNEHLYSGKFILRENGRIGSFDVGLMAWGGEEILPATYKYIKHFVENKIKFEPGTTLGSKINTYVYFTFKRTPDLP</sequence>